<accession>A0A8S5U316</accession>
<dbReference type="InterPro" id="IPR011738">
    <property type="entry name" value="Phage_CHP"/>
</dbReference>
<dbReference type="EMBL" id="BK015997">
    <property type="protein sequence ID" value="DAF88834.1"/>
    <property type="molecule type" value="Genomic_DNA"/>
</dbReference>
<evidence type="ECO:0000313" key="1">
    <source>
        <dbReference type="EMBL" id="DAF88834.1"/>
    </source>
</evidence>
<dbReference type="InterPro" id="IPR021146">
    <property type="entry name" value="Phage_gp6-like_head-tail"/>
</dbReference>
<name>A0A8S5U316_9CAUD</name>
<reference evidence="1" key="1">
    <citation type="journal article" date="2021" name="Proc. Natl. Acad. Sci. U.S.A.">
        <title>A Catalog of Tens of Thousands of Viruses from Human Metagenomes Reveals Hidden Associations with Chronic Diseases.</title>
        <authorList>
            <person name="Tisza M.J."/>
            <person name="Buck C.B."/>
        </authorList>
    </citation>
    <scope>NUCLEOTIDE SEQUENCE</scope>
    <source>
        <strain evidence="1">CtFbM77</strain>
    </source>
</reference>
<dbReference type="Gene3D" id="1.10.3230.30">
    <property type="entry name" value="Phage gp6-like head-tail connector protein"/>
    <property type="match status" value="1"/>
</dbReference>
<dbReference type="NCBIfam" id="TIGR02215">
    <property type="entry name" value="phage_chp_gp8"/>
    <property type="match status" value="1"/>
</dbReference>
<organism evidence="1">
    <name type="scientific">Siphoviridae sp. ctFbM77</name>
    <dbReference type="NCBI Taxonomy" id="2825405"/>
    <lineage>
        <taxon>Viruses</taxon>
        <taxon>Duplodnaviria</taxon>
        <taxon>Heunggongvirae</taxon>
        <taxon>Uroviricota</taxon>
        <taxon>Caudoviricetes</taxon>
    </lineage>
</organism>
<dbReference type="Pfam" id="PF05135">
    <property type="entry name" value="Phage_connect_1"/>
    <property type="match status" value="1"/>
</dbReference>
<dbReference type="CDD" id="cd08054">
    <property type="entry name" value="gp6"/>
    <property type="match status" value="1"/>
</dbReference>
<proteinExistence type="predicted"/>
<dbReference type="InterPro" id="IPR006450">
    <property type="entry name" value="Phage_HK97_gp6-like"/>
</dbReference>
<sequence length="179" mass="20375">MKLEYTDQASRQDVLSVDDVKAYLRIEGDEENAVLASLIAAAQRYCEDYQHRTYGLLTLRLTVPTADAQTDIELPRSKNLNEVTNLTVRWPSGKEQVIDNYTLRYGEINTRLRVEEILPADADLVIDYRVKGECDESTLLAMRLLVASWYENRLAADDRNRKEAPFAVTALLNPGRVLL</sequence>
<dbReference type="NCBIfam" id="TIGR01560">
    <property type="entry name" value="put_DNA_pack"/>
    <property type="match status" value="2"/>
</dbReference>
<protein>
    <submittedName>
        <fullName evidence="1">Head Tail Connector Protein</fullName>
    </submittedName>
</protein>